<dbReference type="Pfam" id="PF01529">
    <property type="entry name" value="DHHC"/>
    <property type="match status" value="1"/>
</dbReference>
<keyword evidence="4 7" id="KW-1133">Transmembrane helix</keyword>
<feature type="region of interest" description="Disordered" evidence="8">
    <location>
        <begin position="315"/>
        <end position="358"/>
    </location>
</feature>
<feature type="compositionally biased region" description="Basic residues" evidence="8">
    <location>
        <begin position="457"/>
        <end position="472"/>
    </location>
</feature>
<accession>A0ABQ9WYK6</accession>
<dbReference type="InterPro" id="IPR039859">
    <property type="entry name" value="PFA4/ZDH16/20/ERF2-like"/>
</dbReference>
<comment type="subcellular location">
    <subcellularLocation>
        <location evidence="1">Membrane</location>
        <topology evidence="1">Multi-pass membrane protein</topology>
    </subcellularLocation>
</comment>
<feature type="transmembrane region" description="Helical" evidence="7">
    <location>
        <begin position="33"/>
        <end position="61"/>
    </location>
</feature>
<comment type="similarity">
    <text evidence="7">Belongs to the DHHC palmitoyltransferase family.</text>
</comment>
<name>A0ABQ9WYK6_9EUKA</name>
<keyword evidence="11" id="KW-1185">Reference proteome</keyword>
<evidence type="ECO:0000256" key="8">
    <source>
        <dbReference type="SAM" id="MobiDB-lite"/>
    </source>
</evidence>
<dbReference type="EC" id="2.3.1.225" evidence="7"/>
<feature type="transmembrane region" description="Helical" evidence="7">
    <location>
        <begin position="169"/>
        <end position="188"/>
    </location>
</feature>
<feature type="compositionally biased region" description="Low complexity" evidence="8">
    <location>
        <begin position="447"/>
        <end position="456"/>
    </location>
</feature>
<keyword evidence="2 7" id="KW-0808">Transferase</keyword>
<proteinExistence type="inferred from homology"/>
<evidence type="ECO:0000259" key="9">
    <source>
        <dbReference type="Pfam" id="PF01529"/>
    </source>
</evidence>
<feature type="domain" description="Palmitoyltransferase DHHC" evidence="9">
    <location>
        <begin position="83"/>
        <end position="215"/>
    </location>
</feature>
<dbReference type="GO" id="GO:0019706">
    <property type="term" value="F:protein-cysteine S-palmitoyltransferase activity"/>
    <property type="evidence" value="ECO:0007669"/>
    <property type="project" value="UniProtKB-EC"/>
</dbReference>
<comment type="caution">
    <text evidence="10">The sequence shown here is derived from an EMBL/GenBank/DDBJ whole genome shotgun (WGS) entry which is preliminary data.</text>
</comment>
<evidence type="ECO:0000256" key="1">
    <source>
        <dbReference type="ARBA" id="ARBA00004141"/>
    </source>
</evidence>
<evidence type="ECO:0000313" key="10">
    <source>
        <dbReference type="EMBL" id="KAK2944599.1"/>
    </source>
</evidence>
<feature type="compositionally biased region" description="Acidic residues" evidence="8">
    <location>
        <begin position="410"/>
        <end position="429"/>
    </location>
</feature>
<sequence length="472" mass="53750">MRCATCPVITVFLIMFINLLTVISIDITPILQISLASGIVILLLFVYTYIFMFMCYVLTLFSDPGYMPLGKLYGVDAEHPNGKFRYCTICNCSKPARTHHCPICNRCVEKMDHHSSWVNNCIGLSNHKFFLLFIVYSICNNMVTLIIHIIWAVSVIISEFYHPSTTAEYVILILFIVAVVASFIMSLVELPVLLHTFLNQFDVITTNVTTVESRNRRAYFDRGELSRGQRKHMFDKGSVCANMRSFLGTSVCLWGCPTTRHVDGTIVFQRMENEAIRSWKSHVLLQRSEQAREYHKPKPFGPHRKELRRKHVFVGDGYPESMSDGDEWDGRQDENALLPADDRPIDLNGSLDSASLHTPLSNEMDSLEEGFDEGVLFGMVEREQEKRGLSFQSDPATPPLHPPQPAPLPDESEDSDEADWECSQDEQNDEFSFTADRQDNHSPTDPSLALLPLALPKRSKRSKRKNHSKPKR</sequence>
<keyword evidence="6 7" id="KW-0012">Acyltransferase</keyword>
<dbReference type="PANTHER" id="PTHR12246">
    <property type="entry name" value="PALMITOYLTRANSFERASE ZDHHC16"/>
    <property type="match status" value="1"/>
</dbReference>
<comment type="catalytic activity">
    <reaction evidence="7">
        <text>L-cysteinyl-[protein] + hexadecanoyl-CoA = S-hexadecanoyl-L-cysteinyl-[protein] + CoA</text>
        <dbReference type="Rhea" id="RHEA:36683"/>
        <dbReference type="Rhea" id="RHEA-COMP:10131"/>
        <dbReference type="Rhea" id="RHEA-COMP:11032"/>
        <dbReference type="ChEBI" id="CHEBI:29950"/>
        <dbReference type="ChEBI" id="CHEBI:57287"/>
        <dbReference type="ChEBI" id="CHEBI:57379"/>
        <dbReference type="ChEBI" id="CHEBI:74151"/>
        <dbReference type="EC" id="2.3.1.225"/>
    </reaction>
</comment>
<comment type="domain">
    <text evidence="7">The DHHC domain is required for palmitoyltransferase activity.</text>
</comment>
<keyword evidence="5 7" id="KW-0472">Membrane</keyword>
<evidence type="ECO:0000256" key="6">
    <source>
        <dbReference type="ARBA" id="ARBA00023315"/>
    </source>
</evidence>
<feature type="compositionally biased region" description="Pro residues" evidence="8">
    <location>
        <begin position="396"/>
        <end position="408"/>
    </location>
</feature>
<evidence type="ECO:0000256" key="7">
    <source>
        <dbReference type="RuleBase" id="RU079119"/>
    </source>
</evidence>
<keyword evidence="3 7" id="KW-0812">Transmembrane</keyword>
<organism evidence="10 11">
    <name type="scientific">Blattamonas nauphoetae</name>
    <dbReference type="NCBI Taxonomy" id="2049346"/>
    <lineage>
        <taxon>Eukaryota</taxon>
        <taxon>Metamonada</taxon>
        <taxon>Preaxostyla</taxon>
        <taxon>Oxymonadida</taxon>
        <taxon>Blattamonas</taxon>
    </lineage>
</organism>
<dbReference type="EMBL" id="JARBJD010000291">
    <property type="protein sequence ID" value="KAK2944599.1"/>
    <property type="molecule type" value="Genomic_DNA"/>
</dbReference>
<gene>
    <name evidence="10" type="ORF">BLNAU_20457</name>
</gene>
<feature type="compositionally biased region" description="Basic and acidic residues" evidence="8">
    <location>
        <begin position="328"/>
        <end position="345"/>
    </location>
</feature>
<dbReference type="Proteomes" id="UP001281761">
    <property type="component" value="Unassembled WGS sequence"/>
</dbReference>
<feature type="transmembrane region" description="Helical" evidence="7">
    <location>
        <begin position="129"/>
        <end position="157"/>
    </location>
</feature>
<evidence type="ECO:0000256" key="5">
    <source>
        <dbReference type="ARBA" id="ARBA00023136"/>
    </source>
</evidence>
<evidence type="ECO:0000256" key="2">
    <source>
        <dbReference type="ARBA" id="ARBA00022679"/>
    </source>
</evidence>
<reference evidence="10 11" key="1">
    <citation type="journal article" date="2022" name="bioRxiv">
        <title>Genomics of Preaxostyla Flagellates Illuminates Evolutionary Transitions and the Path Towards Mitochondrial Loss.</title>
        <authorList>
            <person name="Novak L.V.F."/>
            <person name="Treitli S.C."/>
            <person name="Pyrih J."/>
            <person name="Halakuc P."/>
            <person name="Pipaliya S.V."/>
            <person name="Vacek V."/>
            <person name="Brzon O."/>
            <person name="Soukal P."/>
            <person name="Eme L."/>
            <person name="Dacks J.B."/>
            <person name="Karnkowska A."/>
            <person name="Elias M."/>
            <person name="Hampl V."/>
        </authorList>
    </citation>
    <scope>NUCLEOTIDE SEQUENCE [LARGE SCALE GENOMIC DNA]</scope>
    <source>
        <strain evidence="10">NAU3</strain>
        <tissue evidence="10">Gut</tissue>
    </source>
</reference>
<feature type="transmembrane region" description="Helical" evidence="7">
    <location>
        <begin position="7"/>
        <end position="27"/>
    </location>
</feature>
<evidence type="ECO:0000313" key="11">
    <source>
        <dbReference type="Proteomes" id="UP001281761"/>
    </source>
</evidence>
<evidence type="ECO:0000256" key="4">
    <source>
        <dbReference type="ARBA" id="ARBA00022989"/>
    </source>
</evidence>
<dbReference type="InterPro" id="IPR001594">
    <property type="entry name" value="Palmitoyltrfase_DHHC"/>
</dbReference>
<evidence type="ECO:0000256" key="3">
    <source>
        <dbReference type="ARBA" id="ARBA00022692"/>
    </source>
</evidence>
<protein>
    <recommendedName>
        <fullName evidence="7">Palmitoyltransferase</fullName>
        <ecNumber evidence="7">2.3.1.225</ecNumber>
    </recommendedName>
</protein>
<dbReference type="PROSITE" id="PS50216">
    <property type="entry name" value="DHHC"/>
    <property type="match status" value="1"/>
</dbReference>
<feature type="region of interest" description="Disordered" evidence="8">
    <location>
        <begin position="384"/>
        <end position="472"/>
    </location>
</feature>